<dbReference type="PANTHER" id="PTHR34150">
    <property type="entry name" value="PROTEIN CBG08832-RELATED"/>
    <property type="match status" value="1"/>
</dbReference>
<dbReference type="InterPro" id="IPR006150">
    <property type="entry name" value="Cys_repeat_1"/>
</dbReference>
<dbReference type="Proteomes" id="UP000887566">
    <property type="component" value="Unplaced"/>
</dbReference>
<dbReference type="AlphaFoldDB" id="A0A914X7A0"/>
<dbReference type="WBParaSite" id="PSAMB.scaffold6682size8995.g28952.t1">
    <property type="protein sequence ID" value="PSAMB.scaffold6682size8995.g28952.t1"/>
    <property type="gene ID" value="PSAMB.scaffold6682size8995.g28952"/>
</dbReference>
<evidence type="ECO:0000313" key="2">
    <source>
        <dbReference type="WBParaSite" id="PSAMB.scaffold6682size8995.g28952.t1"/>
    </source>
</evidence>
<sequence>MKVPYLQLYKHLYLISAISIPPPPPVALPLPRPVCLNGEPPSHPCLDPNECEGLTFCHRGGCCPMPICPSRLPATQYCDPVTPCLAPGYICLGNGCCPNQPLCPLGERALSLCAGPGSCGEGLYCFIDINREQGCCPVPVCPNGQAAVAPCDGAPAACPSGTTCINGGCCPIPMCSSGAPGISSCVGYGQSSCSPGFNCQNSVCCPNPTCGDGQSSVPSCNYGQCSGGGVCDGDVCCPLPTCPDGQLALVSCFGAGQATCPLGYQCFGNGCCALPSCPDGTIGIQSCKGYGLSTCPLSYDCLNEVCCRSESTNRCPNGGLGGSYCLSEDQCGPGYECVGGTCCFLSRCPDGQLPDQPCGPYGQCGLGFFCIQGQCCQQMLPICPSGQRAAQTCLGIGQGTCAYGFQCFNGGCCPAAIAPPLSICPAPQQPICYCAAYNYACPESTACHMGSCCASQGSPLFNTVGPGARCLSQTQCPGQFSVCINGYCSCVE</sequence>
<dbReference type="SMART" id="SM00289">
    <property type="entry name" value="WR1"/>
    <property type="match status" value="12"/>
</dbReference>
<protein>
    <submittedName>
        <fullName evidence="2">Uncharacterized protein</fullName>
    </submittedName>
</protein>
<dbReference type="PANTHER" id="PTHR34150:SF4">
    <property type="entry name" value="CHITIN BINDING DOMAIN (CHTBD2) CONTAINING"/>
    <property type="match status" value="1"/>
</dbReference>
<organism evidence="1 2">
    <name type="scientific">Plectus sambesii</name>
    <dbReference type="NCBI Taxonomy" id="2011161"/>
    <lineage>
        <taxon>Eukaryota</taxon>
        <taxon>Metazoa</taxon>
        <taxon>Ecdysozoa</taxon>
        <taxon>Nematoda</taxon>
        <taxon>Chromadorea</taxon>
        <taxon>Plectida</taxon>
        <taxon>Plectina</taxon>
        <taxon>Plectoidea</taxon>
        <taxon>Plectidae</taxon>
        <taxon>Plectus</taxon>
    </lineage>
</organism>
<proteinExistence type="predicted"/>
<reference evidence="2" key="1">
    <citation type="submission" date="2022-11" db="UniProtKB">
        <authorList>
            <consortium name="WormBaseParasite"/>
        </authorList>
    </citation>
    <scope>IDENTIFICATION</scope>
</reference>
<evidence type="ECO:0000313" key="1">
    <source>
        <dbReference type="Proteomes" id="UP000887566"/>
    </source>
</evidence>
<keyword evidence="1" id="KW-1185">Reference proteome</keyword>
<name>A0A914X7A0_9BILA</name>
<accession>A0A914X7A0</accession>